<protein>
    <recommendedName>
        <fullName evidence="4">Phosphate-binding protein</fullName>
    </recommendedName>
</protein>
<evidence type="ECO:0000256" key="3">
    <source>
        <dbReference type="ARBA" id="ARBA00022592"/>
    </source>
</evidence>
<sequence>MTDFQIRRRDFLYGLAGLSGSVIASQLPFESASAQAMRLNGAGASFPAPLYQRWFVEYNRINRNVQVNYQSVGSGAGVKQFMGGTVDFGASDVAMKDDEISKVSRGVVLLPVTAGSIVIAYNNKDVSNLKLSRQQLVDVFLGKIKDWKQLGASKSKPIKVIHRSDGSGTTAVFTSHLSAINSEWKSKVGEGKTVQWPGGIGAKGNEGVTATIMQTDGAIGYVEYGFAKNNNLKTAQLQNKAGKYVTPTLENASKTLSQVTLPANLRAFIPDPTGDSSYPIVTYTWILAYKKYSDAKKAEALKNVLKWCVSKTGGQQYSSQLGYVPLPDNVIQKVTQAINTIA</sequence>
<dbReference type="InterPro" id="IPR050962">
    <property type="entry name" value="Phosphate-bind_PstS"/>
</dbReference>
<dbReference type="PROSITE" id="PS51318">
    <property type="entry name" value="TAT"/>
    <property type="match status" value="1"/>
</dbReference>
<dbReference type="InterPro" id="IPR006311">
    <property type="entry name" value="TAT_signal"/>
</dbReference>
<dbReference type="Pfam" id="PF12849">
    <property type="entry name" value="PBP_like_2"/>
    <property type="match status" value="1"/>
</dbReference>
<evidence type="ECO:0000256" key="4">
    <source>
        <dbReference type="PIRNR" id="PIRNR002756"/>
    </source>
</evidence>
<reference evidence="6 7" key="1">
    <citation type="submission" date="2019-11" db="EMBL/GenBank/DDBJ databases">
        <title>Isolation of a new High Light Tolerant Cyanobacteria.</title>
        <authorList>
            <person name="Dobson Z."/>
            <person name="Vaughn N."/>
            <person name="Vaughn M."/>
            <person name="Fromme P."/>
            <person name="Mazor Y."/>
        </authorList>
    </citation>
    <scope>NUCLEOTIDE SEQUENCE [LARGE SCALE GENOMIC DNA]</scope>
    <source>
        <strain evidence="6 7">0216</strain>
    </source>
</reference>
<accession>A0A844GQE7</accession>
<keyword evidence="2 4" id="KW-0813">Transport</keyword>
<dbReference type="RefSeq" id="WP_015220057.1">
    <property type="nucleotide sequence ID" value="NZ_WMIA01000007.1"/>
</dbReference>
<proteinExistence type="inferred from homology"/>
<dbReference type="Gene3D" id="3.40.190.10">
    <property type="entry name" value="Periplasmic binding protein-like II"/>
    <property type="match status" value="2"/>
</dbReference>
<dbReference type="NCBIfam" id="TIGR00975">
    <property type="entry name" value="3a0107s03"/>
    <property type="match status" value="1"/>
</dbReference>
<comment type="caution">
    <text evidence="6">The sequence shown here is derived from an EMBL/GenBank/DDBJ whole genome shotgun (WGS) entry which is preliminary data.</text>
</comment>
<dbReference type="GO" id="GO:0043190">
    <property type="term" value="C:ATP-binding cassette (ABC) transporter complex"/>
    <property type="evidence" value="ECO:0007669"/>
    <property type="project" value="InterPro"/>
</dbReference>
<dbReference type="PANTHER" id="PTHR42996">
    <property type="entry name" value="PHOSPHATE-BINDING PROTEIN PSTS"/>
    <property type="match status" value="1"/>
</dbReference>
<dbReference type="PIRSF" id="PIRSF002756">
    <property type="entry name" value="PstS"/>
    <property type="match status" value="1"/>
</dbReference>
<name>A0A844GQE7_9CHRO</name>
<evidence type="ECO:0000256" key="1">
    <source>
        <dbReference type="ARBA" id="ARBA00008725"/>
    </source>
</evidence>
<evidence type="ECO:0000313" key="7">
    <source>
        <dbReference type="Proteomes" id="UP000437131"/>
    </source>
</evidence>
<evidence type="ECO:0000313" key="6">
    <source>
        <dbReference type="EMBL" id="MTF38707.1"/>
    </source>
</evidence>
<evidence type="ECO:0000256" key="2">
    <source>
        <dbReference type="ARBA" id="ARBA00022448"/>
    </source>
</evidence>
<dbReference type="InterPro" id="IPR024370">
    <property type="entry name" value="PBP_domain"/>
</dbReference>
<dbReference type="Proteomes" id="UP000437131">
    <property type="component" value="Unassembled WGS sequence"/>
</dbReference>
<dbReference type="CDD" id="cd13565">
    <property type="entry name" value="PBP2_PstS"/>
    <property type="match status" value="1"/>
</dbReference>
<dbReference type="AlphaFoldDB" id="A0A844GQE7"/>
<dbReference type="GO" id="GO:0035435">
    <property type="term" value="P:phosphate ion transmembrane transport"/>
    <property type="evidence" value="ECO:0007669"/>
    <property type="project" value="InterPro"/>
</dbReference>
<comment type="similarity">
    <text evidence="1 4">Belongs to the PstS family.</text>
</comment>
<gene>
    <name evidence="6" type="primary">pstS</name>
    <name evidence="6" type="ORF">GGC33_07180</name>
</gene>
<evidence type="ECO:0000259" key="5">
    <source>
        <dbReference type="Pfam" id="PF12849"/>
    </source>
</evidence>
<keyword evidence="3 4" id="KW-0592">Phosphate transport</keyword>
<dbReference type="InterPro" id="IPR005673">
    <property type="entry name" value="ABC_phos-bd_PstS"/>
</dbReference>
<dbReference type="PANTHER" id="PTHR42996:SF1">
    <property type="entry name" value="PHOSPHATE-BINDING PROTEIN PSTS"/>
    <property type="match status" value="1"/>
</dbReference>
<dbReference type="GO" id="GO:0042301">
    <property type="term" value="F:phosphate ion binding"/>
    <property type="evidence" value="ECO:0007669"/>
    <property type="project" value="InterPro"/>
</dbReference>
<dbReference type="SUPFAM" id="SSF53850">
    <property type="entry name" value="Periplasmic binding protein-like II"/>
    <property type="match status" value="1"/>
</dbReference>
<feature type="domain" description="PBP" evidence="5">
    <location>
        <begin position="35"/>
        <end position="311"/>
    </location>
</feature>
<organism evidence="6 7">
    <name type="scientific">Cyanobacterium aponinum 0216</name>
    <dbReference type="NCBI Taxonomy" id="2676140"/>
    <lineage>
        <taxon>Bacteria</taxon>
        <taxon>Bacillati</taxon>
        <taxon>Cyanobacteriota</taxon>
        <taxon>Cyanophyceae</taxon>
        <taxon>Oscillatoriophycideae</taxon>
        <taxon>Chroococcales</taxon>
        <taxon>Geminocystaceae</taxon>
        <taxon>Cyanobacterium</taxon>
    </lineage>
</organism>
<dbReference type="EMBL" id="WMIA01000007">
    <property type="protein sequence ID" value="MTF38707.1"/>
    <property type="molecule type" value="Genomic_DNA"/>
</dbReference>